<accession>A0ABD3PWN9</accession>
<sequence length="665" mass="73487">MFTQSTVLHMSPRWSLARFSYLFILSSASNANRVDLIETIGARRKYLRNVPRINEDIDIEHRLYDLERQLFEFAGAIESMRNFQSFDLRSDSTDRGNKMMSQISPIQSSLLWSPGEAHDSFGSSLKAMSSLQNDTAPRLTRSPSDLDNGRFLVGLDIREVESHQQIIVEYESLSFAGYGKSRQPIRIKFELSGGQSDFVLSELLQTSFVASANSWSKALKVTPVRDKIFPTVKTCGGAFVPSSDREHGVDEADIVIYVSSDNSFCGGAAMHSSVCDFDQFMRPLVGNINICTNNVHNVNNIPGRKYVENSTLIEYAGYVTTETGRILGASASLFRYYHNPETSTRYGTTLKSLTCVDGTQETMELPNIVVEDFDANGHQIYEIRTPRVTEIVGNHFNCMDITGARLERGVSRIGCFGSFLDDHIFYSEDVSGFELASTKGPSISPFTLALLEDSSWYEANYEVSTETSFGRGAGCQFAKGGCTIDETSLELVSRNSDFHCSEIGEVGCDPSHTYKAKCDFSDTVGHADSDTDFFCPLYTRGATSCSDSSDSIDPFAIQGEYYGESSKCFHTNRGHPMCLRGECNTSKQTIDIHYDGTIYSCYRDGQIIDTDIGLHIKCPNIAAVCPSIACPSSCSGKGFCDKDVDGKYSCICDNPYDESPGCYGP</sequence>
<organism evidence="10 11">
    <name type="scientific">Cyclotella cryptica</name>
    <dbReference type="NCBI Taxonomy" id="29204"/>
    <lineage>
        <taxon>Eukaryota</taxon>
        <taxon>Sar</taxon>
        <taxon>Stramenopiles</taxon>
        <taxon>Ochrophyta</taxon>
        <taxon>Bacillariophyta</taxon>
        <taxon>Coscinodiscophyceae</taxon>
        <taxon>Thalassiosirophycidae</taxon>
        <taxon>Stephanodiscales</taxon>
        <taxon>Stephanodiscaceae</taxon>
        <taxon>Cyclotella</taxon>
    </lineage>
</organism>
<keyword evidence="7" id="KW-0482">Metalloprotease</keyword>
<reference evidence="10 11" key="1">
    <citation type="journal article" date="2020" name="G3 (Bethesda)">
        <title>Improved Reference Genome for Cyclotella cryptica CCMP332, a Model for Cell Wall Morphogenesis, Salinity Adaptation, and Lipid Production in Diatoms (Bacillariophyta).</title>
        <authorList>
            <person name="Roberts W.R."/>
            <person name="Downey K.M."/>
            <person name="Ruck E.C."/>
            <person name="Traller J.C."/>
            <person name="Alverson A.J."/>
        </authorList>
    </citation>
    <scope>NUCLEOTIDE SEQUENCE [LARGE SCALE GENOMIC DNA]</scope>
    <source>
        <strain evidence="10 11">CCMP332</strain>
    </source>
</reference>
<keyword evidence="3" id="KW-0645">Protease</keyword>
<comment type="similarity">
    <text evidence="2">Belongs to the peptidase M8 family.</text>
</comment>
<dbReference type="SUPFAM" id="SSF55486">
    <property type="entry name" value="Metalloproteases ('zincins'), catalytic domain"/>
    <property type="match status" value="1"/>
</dbReference>
<evidence type="ECO:0000313" key="10">
    <source>
        <dbReference type="EMBL" id="KAL3792182.1"/>
    </source>
</evidence>
<dbReference type="Pfam" id="PF01457">
    <property type="entry name" value="Peptidase_M8"/>
    <property type="match status" value="2"/>
</dbReference>
<gene>
    <name evidence="10" type="ORF">HJC23_009646</name>
</gene>
<dbReference type="GO" id="GO:0008237">
    <property type="term" value="F:metallopeptidase activity"/>
    <property type="evidence" value="ECO:0007669"/>
    <property type="project" value="UniProtKB-KW"/>
</dbReference>
<proteinExistence type="inferred from homology"/>
<dbReference type="PANTHER" id="PTHR10942:SF0">
    <property type="entry name" value="LEISHMANOLYSIN-LIKE PEPTIDASE"/>
    <property type="match status" value="1"/>
</dbReference>
<evidence type="ECO:0000256" key="8">
    <source>
        <dbReference type="PIRSR" id="PIRSR601577-1"/>
    </source>
</evidence>
<dbReference type="GO" id="GO:0046872">
    <property type="term" value="F:metal ion binding"/>
    <property type="evidence" value="ECO:0007669"/>
    <property type="project" value="UniProtKB-KW"/>
</dbReference>
<feature type="domain" description="EGF-like" evidence="9">
    <location>
        <begin position="650"/>
        <end position="662"/>
    </location>
</feature>
<evidence type="ECO:0000256" key="6">
    <source>
        <dbReference type="ARBA" id="ARBA00022833"/>
    </source>
</evidence>
<evidence type="ECO:0000256" key="4">
    <source>
        <dbReference type="ARBA" id="ARBA00022723"/>
    </source>
</evidence>
<dbReference type="GO" id="GO:0006508">
    <property type="term" value="P:proteolysis"/>
    <property type="evidence" value="ECO:0007669"/>
    <property type="project" value="UniProtKB-KW"/>
</dbReference>
<dbReference type="PANTHER" id="PTHR10942">
    <property type="entry name" value="LEISHMANOLYSIN-LIKE PEPTIDASE"/>
    <property type="match status" value="1"/>
</dbReference>
<dbReference type="AlphaFoldDB" id="A0ABD3PWN9"/>
<keyword evidence="4" id="KW-0479">Metal-binding</keyword>
<keyword evidence="11" id="KW-1185">Reference proteome</keyword>
<dbReference type="PROSITE" id="PS01186">
    <property type="entry name" value="EGF_2"/>
    <property type="match status" value="1"/>
</dbReference>
<evidence type="ECO:0000313" key="11">
    <source>
        <dbReference type="Proteomes" id="UP001516023"/>
    </source>
</evidence>
<evidence type="ECO:0000256" key="5">
    <source>
        <dbReference type="ARBA" id="ARBA00022801"/>
    </source>
</evidence>
<comment type="caution">
    <text evidence="10">The sequence shown here is derived from an EMBL/GenBank/DDBJ whole genome shotgun (WGS) entry which is preliminary data.</text>
</comment>
<dbReference type="Proteomes" id="UP001516023">
    <property type="component" value="Unassembled WGS sequence"/>
</dbReference>
<dbReference type="Gene3D" id="3.90.132.10">
    <property type="entry name" value="Leishmanolysin , domain 2"/>
    <property type="match status" value="1"/>
</dbReference>
<evidence type="ECO:0000256" key="2">
    <source>
        <dbReference type="ARBA" id="ARBA00005860"/>
    </source>
</evidence>
<keyword evidence="5" id="KW-0378">Hydrolase</keyword>
<protein>
    <recommendedName>
        <fullName evidence="9">EGF-like domain-containing protein</fullName>
    </recommendedName>
</protein>
<comment type="cofactor">
    <cofactor evidence="1">
        <name>Zn(2+)</name>
        <dbReference type="ChEBI" id="CHEBI:29105"/>
    </cofactor>
</comment>
<dbReference type="InterPro" id="IPR000742">
    <property type="entry name" value="EGF"/>
</dbReference>
<dbReference type="EMBL" id="JABMIG020000104">
    <property type="protein sequence ID" value="KAL3792182.1"/>
    <property type="molecule type" value="Genomic_DNA"/>
</dbReference>
<dbReference type="Gene3D" id="3.10.170.20">
    <property type="match status" value="1"/>
</dbReference>
<dbReference type="InterPro" id="IPR001577">
    <property type="entry name" value="Peptidase_M8"/>
</dbReference>
<evidence type="ECO:0000256" key="7">
    <source>
        <dbReference type="ARBA" id="ARBA00023049"/>
    </source>
</evidence>
<keyword evidence="6" id="KW-0862">Zinc</keyword>
<evidence type="ECO:0000256" key="1">
    <source>
        <dbReference type="ARBA" id="ARBA00001947"/>
    </source>
</evidence>
<name>A0ABD3PWN9_9STRA</name>
<evidence type="ECO:0000256" key="3">
    <source>
        <dbReference type="ARBA" id="ARBA00022670"/>
    </source>
</evidence>
<evidence type="ECO:0000259" key="9">
    <source>
        <dbReference type="PROSITE" id="PS01186"/>
    </source>
</evidence>
<feature type="active site" evidence="8">
    <location>
        <position position="322"/>
    </location>
</feature>